<reference evidence="3 4" key="1">
    <citation type="submission" date="2014-07" db="EMBL/GenBank/DDBJ databases">
        <title>Tepidicaulis marinum gen. nov., sp. nov., a novel marine bacterium denitrifying nitrate to nitrous oxide strictly under microaerobic conditions.</title>
        <authorList>
            <person name="Takeuchi M."/>
            <person name="Yamagishi T."/>
            <person name="Kamagata Y."/>
            <person name="Oshima K."/>
            <person name="Hattori M."/>
            <person name="Katayama T."/>
            <person name="Hanada S."/>
            <person name="Tamaki H."/>
            <person name="Marumo K."/>
            <person name="Maeda H."/>
            <person name="Nedachi M."/>
            <person name="Iwasaki W."/>
            <person name="Suwa Y."/>
            <person name="Sakata S."/>
        </authorList>
    </citation>
    <scope>NUCLEOTIDE SEQUENCE [LARGE SCALE GENOMIC DNA]</scope>
    <source>
        <strain evidence="3 4">MA2</strain>
    </source>
</reference>
<dbReference type="EMBL" id="BBIO01000014">
    <property type="protein sequence ID" value="GAK45989.1"/>
    <property type="molecule type" value="Genomic_DNA"/>
</dbReference>
<dbReference type="Gene3D" id="1.20.1050.10">
    <property type="match status" value="1"/>
</dbReference>
<organism evidence="3 4">
    <name type="scientific">Tepidicaulis marinus</name>
    <dbReference type="NCBI Taxonomy" id="1333998"/>
    <lineage>
        <taxon>Bacteria</taxon>
        <taxon>Pseudomonadati</taxon>
        <taxon>Pseudomonadota</taxon>
        <taxon>Alphaproteobacteria</taxon>
        <taxon>Hyphomicrobiales</taxon>
        <taxon>Parvibaculaceae</taxon>
        <taxon>Tepidicaulis</taxon>
    </lineage>
</organism>
<dbReference type="PANTHER" id="PTHR44051">
    <property type="entry name" value="GLUTATHIONE S-TRANSFERASE-RELATED"/>
    <property type="match status" value="1"/>
</dbReference>
<name>A0A081BD71_9HYPH</name>
<dbReference type="InterPro" id="IPR010987">
    <property type="entry name" value="Glutathione-S-Trfase_C-like"/>
</dbReference>
<gene>
    <name evidence="3" type="ORF">M2A_2488</name>
</gene>
<evidence type="ECO:0000259" key="1">
    <source>
        <dbReference type="PROSITE" id="PS50404"/>
    </source>
</evidence>
<dbReference type="Pfam" id="PF13417">
    <property type="entry name" value="GST_N_3"/>
    <property type="match status" value="1"/>
</dbReference>
<proteinExistence type="predicted"/>
<dbReference type="PROSITE" id="PS50405">
    <property type="entry name" value="GST_CTER"/>
    <property type="match status" value="1"/>
</dbReference>
<dbReference type="SUPFAM" id="SSF52833">
    <property type="entry name" value="Thioredoxin-like"/>
    <property type="match status" value="1"/>
</dbReference>
<keyword evidence="3" id="KW-0808">Transferase</keyword>
<sequence>MKLLTGPLSMFGTKARIAVAEKNAPCKIEYVPFSLKTRYHPLHPDVARLNPKGQVPVLLDGQVEIFDSTQIFEYLEDKFPEPPLWPRSIEARAMARLMELKADEIYFPNVIVLINAAADVSRPECKEALKKMAAYYRDMDARLAGQEFIAERYSYADIAFFTASYFASFLGGAPDPALSHLAAWRKRIAARPAVAPIVKEVADYLAANRLPVPEI</sequence>
<evidence type="ECO:0000259" key="2">
    <source>
        <dbReference type="PROSITE" id="PS50405"/>
    </source>
</evidence>
<dbReference type="Proteomes" id="UP000028702">
    <property type="component" value="Unassembled WGS sequence"/>
</dbReference>
<dbReference type="InterPro" id="IPR040079">
    <property type="entry name" value="Glutathione_S-Trfase"/>
</dbReference>
<comment type="caution">
    <text evidence="3">The sequence shown here is derived from an EMBL/GenBank/DDBJ whole genome shotgun (WGS) entry which is preliminary data.</text>
</comment>
<keyword evidence="4" id="KW-1185">Reference proteome</keyword>
<dbReference type="eggNOG" id="COG0625">
    <property type="taxonomic scope" value="Bacteria"/>
</dbReference>
<dbReference type="RefSeq" id="WP_045448059.1">
    <property type="nucleotide sequence ID" value="NZ_BBIO01000014.1"/>
</dbReference>
<dbReference type="GO" id="GO:0016740">
    <property type="term" value="F:transferase activity"/>
    <property type="evidence" value="ECO:0007669"/>
    <property type="project" value="UniProtKB-KW"/>
</dbReference>
<dbReference type="InterPro" id="IPR004045">
    <property type="entry name" value="Glutathione_S-Trfase_N"/>
</dbReference>
<evidence type="ECO:0000313" key="3">
    <source>
        <dbReference type="EMBL" id="GAK45989.1"/>
    </source>
</evidence>
<dbReference type="SFLD" id="SFLDS00019">
    <property type="entry name" value="Glutathione_Transferase_(cytos"/>
    <property type="match status" value="1"/>
</dbReference>
<dbReference type="InterPro" id="IPR036249">
    <property type="entry name" value="Thioredoxin-like_sf"/>
</dbReference>
<dbReference type="Pfam" id="PF00043">
    <property type="entry name" value="GST_C"/>
    <property type="match status" value="1"/>
</dbReference>
<dbReference type="PANTHER" id="PTHR44051:SF8">
    <property type="entry name" value="GLUTATHIONE S-TRANSFERASE GSTA"/>
    <property type="match status" value="1"/>
</dbReference>
<feature type="domain" description="GST N-terminal" evidence="1">
    <location>
        <begin position="1"/>
        <end position="83"/>
    </location>
</feature>
<dbReference type="SFLD" id="SFLDG00358">
    <property type="entry name" value="Main_(cytGST)"/>
    <property type="match status" value="1"/>
</dbReference>
<dbReference type="AlphaFoldDB" id="A0A081BD71"/>
<dbReference type="InterPro" id="IPR036282">
    <property type="entry name" value="Glutathione-S-Trfase_C_sf"/>
</dbReference>
<dbReference type="InterPro" id="IPR004046">
    <property type="entry name" value="GST_C"/>
</dbReference>
<protein>
    <submittedName>
        <fullName evidence="3">Glutathione S-transferase domain</fullName>
    </submittedName>
</protein>
<evidence type="ECO:0000313" key="4">
    <source>
        <dbReference type="Proteomes" id="UP000028702"/>
    </source>
</evidence>
<dbReference type="SUPFAM" id="SSF47616">
    <property type="entry name" value="GST C-terminal domain-like"/>
    <property type="match status" value="1"/>
</dbReference>
<dbReference type="CDD" id="cd00570">
    <property type="entry name" value="GST_N_family"/>
    <property type="match status" value="1"/>
</dbReference>
<dbReference type="STRING" id="1333998.M2A_2488"/>
<accession>A0A081BD71</accession>
<feature type="domain" description="GST C-terminal" evidence="2">
    <location>
        <begin position="88"/>
        <end position="215"/>
    </location>
</feature>
<dbReference type="PROSITE" id="PS50404">
    <property type="entry name" value="GST_NTER"/>
    <property type="match status" value="1"/>
</dbReference>
<dbReference type="Gene3D" id="3.40.30.10">
    <property type="entry name" value="Glutaredoxin"/>
    <property type="match status" value="1"/>
</dbReference>